<evidence type="ECO:0000256" key="1">
    <source>
        <dbReference type="ARBA" id="ARBA00023015"/>
    </source>
</evidence>
<evidence type="ECO:0000313" key="6">
    <source>
        <dbReference type="Proteomes" id="UP000005267"/>
    </source>
</evidence>
<keyword evidence="1" id="KW-0805">Transcription regulation</keyword>
<dbReference type="AlphaFoldDB" id="I3U6X6"/>
<dbReference type="InterPro" id="IPR008920">
    <property type="entry name" value="TF_FadR/GntR_C"/>
</dbReference>
<evidence type="ECO:0000313" key="5">
    <source>
        <dbReference type="EMBL" id="AFK60764.1"/>
    </source>
</evidence>
<name>I3U6X6_ADVKW</name>
<protein>
    <submittedName>
        <fullName evidence="5">GntR family transcriptional regulator</fullName>
    </submittedName>
</protein>
<dbReference type="SMART" id="SM00345">
    <property type="entry name" value="HTH_GNTR"/>
    <property type="match status" value="1"/>
</dbReference>
<gene>
    <name evidence="5" type="ordered locus">TKWG_00190</name>
</gene>
<dbReference type="Pfam" id="PF07729">
    <property type="entry name" value="FCD"/>
    <property type="match status" value="1"/>
</dbReference>
<dbReference type="KEGG" id="aka:TKWG_00190"/>
<dbReference type="EMBL" id="CP003555">
    <property type="protein sequence ID" value="AFK60764.1"/>
    <property type="molecule type" value="Genomic_DNA"/>
</dbReference>
<dbReference type="GO" id="GO:0003677">
    <property type="term" value="F:DNA binding"/>
    <property type="evidence" value="ECO:0007669"/>
    <property type="project" value="UniProtKB-KW"/>
</dbReference>
<feature type="domain" description="HTH gntR-type" evidence="4">
    <location>
        <begin position="11"/>
        <end position="78"/>
    </location>
</feature>
<dbReference type="OrthoDB" id="7003764at2"/>
<dbReference type="InterPro" id="IPR036390">
    <property type="entry name" value="WH_DNA-bd_sf"/>
</dbReference>
<dbReference type="Pfam" id="PF00392">
    <property type="entry name" value="GntR"/>
    <property type="match status" value="1"/>
</dbReference>
<dbReference type="HOGENOM" id="CLU_017584_5_4_4"/>
<accession>I3U6X6</accession>
<dbReference type="Gene3D" id="1.10.10.10">
    <property type="entry name" value="Winged helix-like DNA-binding domain superfamily/Winged helix DNA-binding domain"/>
    <property type="match status" value="1"/>
</dbReference>
<reference evidence="5 6" key="1">
    <citation type="journal article" date="2011" name="J. Bacteriol.">
        <title>Whole-genome shotgun sequencing of the sulfur-oxidizing chemoautotroph Tetrathiobacter kashmirensis.</title>
        <authorList>
            <person name="Ghosh W."/>
            <person name="George A."/>
            <person name="Agarwal A."/>
            <person name="Raj P."/>
            <person name="Alam M."/>
            <person name="Pyne P."/>
            <person name="Das Gupta S.K."/>
        </authorList>
    </citation>
    <scope>NUCLEOTIDE SEQUENCE [LARGE SCALE GENOMIC DNA]</scope>
    <source>
        <strain evidence="5 6">WT001</strain>
    </source>
</reference>
<dbReference type="InterPro" id="IPR000524">
    <property type="entry name" value="Tscrpt_reg_HTH_GntR"/>
</dbReference>
<organism evidence="5 6">
    <name type="scientific">Advenella kashmirensis (strain DSM 17095 / LMG 22695 / WT001)</name>
    <name type="common">Tetrathiobacter kashmirensis</name>
    <dbReference type="NCBI Taxonomy" id="1036672"/>
    <lineage>
        <taxon>Bacteria</taxon>
        <taxon>Pseudomonadati</taxon>
        <taxon>Pseudomonadota</taxon>
        <taxon>Betaproteobacteria</taxon>
        <taxon>Burkholderiales</taxon>
        <taxon>Alcaligenaceae</taxon>
    </lineage>
</organism>
<dbReference type="GO" id="GO:0003700">
    <property type="term" value="F:DNA-binding transcription factor activity"/>
    <property type="evidence" value="ECO:0007669"/>
    <property type="project" value="InterPro"/>
</dbReference>
<dbReference type="PANTHER" id="PTHR43537">
    <property type="entry name" value="TRANSCRIPTIONAL REGULATOR, GNTR FAMILY"/>
    <property type="match status" value="1"/>
</dbReference>
<keyword evidence="6" id="KW-1185">Reference proteome</keyword>
<dbReference type="SUPFAM" id="SSF48008">
    <property type="entry name" value="GntR ligand-binding domain-like"/>
    <property type="match status" value="1"/>
</dbReference>
<dbReference type="Proteomes" id="UP000005267">
    <property type="component" value="Chromosome"/>
</dbReference>
<dbReference type="SMART" id="SM00895">
    <property type="entry name" value="FCD"/>
    <property type="match status" value="1"/>
</dbReference>
<dbReference type="STRING" id="1036672.TKWG_00190"/>
<keyword evidence="3" id="KW-0804">Transcription</keyword>
<keyword evidence="2" id="KW-0238">DNA-binding</keyword>
<dbReference type="PROSITE" id="PS50949">
    <property type="entry name" value="HTH_GNTR"/>
    <property type="match status" value="1"/>
</dbReference>
<dbReference type="SUPFAM" id="SSF46785">
    <property type="entry name" value="Winged helix' DNA-binding domain"/>
    <property type="match status" value="1"/>
</dbReference>
<evidence type="ECO:0000256" key="3">
    <source>
        <dbReference type="ARBA" id="ARBA00023163"/>
    </source>
</evidence>
<dbReference type="Gene3D" id="1.20.120.530">
    <property type="entry name" value="GntR ligand-binding domain-like"/>
    <property type="match status" value="1"/>
</dbReference>
<dbReference type="PANTHER" id="PTHR43537:SF39">
    <property type="entry name" value="HTH-TYPE TRANSCRIPTIONAL REGULATOR MCBR"/>
    <property type="match status" value="1"/>
</dbReference>
<evidence type="ECO:0000259" key="4">
    <source>
        <dbReference type="PROSITE" id="PS50949"/>
    </source>
</evidence>
<dbReference type="RefSeq" id="WP_014748855.1">
    <property type="nucleotide sequence ID" value="NC_017964.1"/>
</dbReference>
<reference evidence="6" key="2">
    <citation type="journal article" date="2013" name="PLoS ONE">
        <title>Genome implosion elicits host-confinement in Alcaligenaceae: evidence from the comparative genomics of Tetrathiobacter kashmirensis, a pathogen in the making.</title>
        <authorList>
            <person name="Ghosh W."/>
            <person name="Alam M."/>
            <person name="Roy C."/>
            <person name="Pyne P."/>
            <person name="George A."/>
            <person name="Chakraborty R."/>
            <person name="Majumder S."/>
            <person name="Agarwal A."/>
            <person name="Chakraborty S."/>
            <person name="Majumdar S."/>
            <person name="Gupta S.K."/>
        </authorList>
    </citation>
    <scope>NUCLEOTIDE SEQUENCE [LARGE SCALE GENOMIC DNA]</scope>
    <source>
        <strain evidence="6">WT001</strain>
    </source>
</reference>
<dbReference type="InterPro" id="IPR011711">
    <property type="entry name" value="GntR_C"/>
</dbReference>
<proteinExistence type="predicted"/>
<sequence>MNAPKIGLERQNLTARISGQLAEELMAGDFMPGQPLVLREVAERFGVSQTPVREALLQLVSEGALAMSPSKSIFVPEVSRALVNELRELRILLECYAARSASQRITPAMITKLKQIHGRMRTAMQERKTREILVLNKQFHMTLYTQADMPTTVVMIRQLWMRMSPYLNYLYKPNFPDPNLVKDGHPHEVVIEGLEKADPDLVQKGVEQDLRYLQQHLADNLDAIFPSDM</sequence>
<evidence type="ECO:0000256" key="2">
    <source>
        <dbReference type="ARBA" id="ARBA00023125"/>
    </source>
</evidence>
<dbReference type="InterPro" id="IPR036388">
    <property type="entry name" value="WH-like_DNA-bd_sf"/>
</dbReference>